<feature type="domain" description="Methyltransferase" evidence="2">
    <location>
        <begin position="128"/>
        <end position="306"/>
    </location>
</feature>
<dbReference type="AlphaFoldDB" id="A0A7S0J334"/>
<gene>
    <name evidence="3" type="ORF">CLEP1334_LOCUS14915</name>
</gene>
<evidence type="ECO:0000256" key="1">
    <source>
        <dbReference type="SAM" id="MobiDB-lite"/>
    </source>
</evidence>
<dbReference type="InterPro" id="IPR026913">
    <property type="entry name" value="METTL24"/>
</dbReference>
<dbReference type="PANTHER" id="PTHR32026:SF10">
    <property type="entry name" value="METHYLTRANSFERASE-LIKE PROTEIN 24-RELATED"/>
    <property type="match status" value="1"/>
</dbReference>
<name>A0A7S0J334_9EUKA</name>
<evidence type="ECO:0000259" key="2">
    <source>
        <dbReference type="Pfam" id="PF13383"/>
    </source>
</evidence>
<reference evidence="3" key="1">
    <citation type="submission" date="2021-01" db="EMBL/GenBank/DDBJ databases">
        <authorList>
            <person name="Corre E."/>
            <person name="Pelletier E."/>
            <person name="Niang G."/>
            <person name="Scheremetjew M."/>
            <person name="Finn R."/>
            <person name="Kale V."/>
            <person name="Holt S."/>
            <person name="Cochrane G."/>
            <person name="Meng A."/>
            <person name="Brown T."/>
            <person name="Cohen L."/>
        </authorList>
    </citation>
    <scope>NUCLEOTIDE SEQUENCE</scope>
    <source>
        <strain evidence="3">RCC1130</strain>
    </source>
</reference>
<dbReference type="Pfam" id="PF13383">
    <property type="entry name" value="Methyltransf_22"/>
    <property type="match status" value="1"/>
</dbReference>
<proteinExistence type="predicted"/>
<organism evidence="3">
    <name type="scientific">Calcidiscus leptoporus</name>
    <dbReference type="NCBI Taxonomy" id="127549"/>
    <lineage>
        <taxon>Eukaryota</taxon>
        <taxon>Haptista</taxon>
        <taxon>Haptophyta</taxon>
        <taxon>Prymnesiophyceae</taxon>
        <taxon>Coccolithales</taxon>
        <taxon>Calcidiscaceae</taxon>
        <taxon>Calcidiscus</taxon>
    </lineage>
</organism>
<dbReference type="EMBL" id="HBER01029715">
    <property type="protein sequence ID" value="CAD8539632.1"/>
    <property type="molecule type" value="Transcribed_RNA"/>
</dbReference>
<dbReference type="PANTHER" id="PTHR32026">
    <property type="entry name" value="METHYLTRANSFERASE-LIKE PROTEIN 24"/>
    <property type="match status" value="1"/>
</dbReference>
<dbReference type="InterPro" id="IPR025714">
    <property type="entry name" value="Methyltranfer_dom"/>
</dbReference>
<accession>A0A7S0J334</accession>
<sequence length="329" mass="37389">MYGHKHVACEGARTLYTATRLAQIEEQVLVWEQSSLARLSEAITTRGLELRRSQQPEPRSSVRHPSGVERWSTSMLPLTDEGCGLRKNSSSPVHYKLRPNYELWRSAVTASCAGSQTSVPELTWRARRKDGDRESCGWKAFADDPECVVYSLGSAGNYQFEDNLLRSTRCTVHTFDCTLDSARCETPAKQRCASRYNSTHLIRTRHWFHPFCIASTDGMPDARYKTLRTVYRNLGHDSKRLSLLKMDIEGFEWPILQSWRISDVALPEQFSAELHCTTQPQPRGHLRQISLGEATTVLSHFHRLGYRLSQVGWEGGGIDVSFVRTRCPA</sequence>
<evidence type="ECO:0000313" key="3">
    <source>
        <dbReference type="EMBL" id="CAD8539632.1"/>
    </source>
</evidence>
<feature type="region of interest" description="Disordered" evidence="1">
    <location>
        <begin position="49"/>
        <end position="68"/>
    </location>
</feature>
<protein>
    <recommendedName>
        <fullName evidence="2">Methyltransferase domain-containing protein</fullName>
    </recommendedName>
</protein>